<protein>
    <submittedName>
        <fullName evidence="2">Uncharacterized protein</fullName>
    </submittedName>
</protein>
<evidence type="ECO:0000313" key="3">
    <source>
        <dbReference type="Proteomes" id="UP000834106"/>
    </source>
</evidence>
<keyword evidence="3" id="KW-1185">Reference proteome</keyword>
<dbReference type="EMBL" id="OU503046">
    <property type="protein sequence ID" value="CAI9770572.1"/>
    <property type="molecule type" value="Genomic_DNA"/>
</dbReference>
<evidence type="ECO:0000313" key="2">
    <source>
        <dbReference type="EMBL" id="CAI9770572.1"/>
    </source>
</evidence>
<evidence type="ECO:0000256" key="1">
    <source>
        <dbReference type="SAM" id="MobiDB-lite"/>
    </source>
</evidence>
<gene>
    <name evidence="2" type="ORF">FPE_LOCUS18002</name>
</gene>
<sequence length="102" mass="11956">MKFLKMRRRFPTVIPNKPKRRQIEASVVEDFVHDSLERTFESIWQQNSDVLKDRVMKDKLDNDNDVDSNCSSDDEDRDRDREGEGEGEGERGENPIGKEMLV</sequence>
<organism evidence="2 3">
    <name type="scientific">Fraxinus pennsylvanica</name>
    <dbReference type="NCBI Taxonomy" id="56036"/>
    <lineage>
        <taxon>Eukaryota</taxon>
        <taxon>Viridiplantae</taxon>
        <taxon>Streptophyta</taxon>
        <taxon>Embryophyta</taxon>
        <taxon>Tracheophyta</taxon>
        <taxon>Spermatophyta</taxon>
        <taxon>Magnoliopsida</taxon>
        <taxon>eudicotyledons</taxon>
        <taxon>Gunneridae</taxon>
        <taxon>Pentapetalae</taxon>
        <taxon>asterids</taxon>
        <taxon>lamiids</taxon>
        <taxon>Lamiales</taxon>
        <taxon>Oleaceae</taxon>
        <taxon>Oleeae</taxon>
        <taxon>Fraxinus</taxon>
    </lineage>
</organism>
<feature type="region of interest" description="Disordered" evidence="1">
    <location>
        <begin position="57"/>
        <end position="102"/>
    </location>
</feature>
<reference evidence="2" key="1">
    <citation type="submission" date="2023-05" db="EMBL/GenBank/DDBJ databases">
        <authorList>
            <person name="Huff M."/>
        </authorList>
    </citation>
    <scope>NUCLEOTIDE SEQUENCE</scope>
</reference>
<name>A0AAD1ZP46_9LAMI</name>
<feature type="compositionally biased region" description="Basic and acidic residues" evidence="1">
    <location>
        <begin position="78"/>
        <end position="93"/>
    </location>
</feature>
<proteinExistence type="predicted"/>
<accession>A0AAD1ZP46</accession>
<dbReference type="Proteomes" id="UP000834106">
    <property type="component" value="Chromosome 11"/>
</dbReference>
<dbReference type="AlphaFoldDB" id="A0AAD1ZP46"/>